<dbReference type="CDD" id="cd00609">
    <property type="entry name" value="AAT_like"/>
    <property type="match status" value="1"/>
</dbReference>
<feature type="modified residue" description="N6-(pyridoxal phosphate)lysine" evidence="11">
    <location>
        <position position="226"/>
    </location>
</feature>
<comment type="caution">
    <text evidence="15">The sequence shown here is derived from an EMBL/GenBank/DDBJ whole genome shotgun (WGS) entry which is preliminary data.</text>
</comment>
<evidence type="ECO:0000256" key="9">
    <source>
        <dbReference type="ARBA" id="ARBA00023102"/>
    </source>
</evidence>
<dbReference type="AlphaFoldDB" id="A0A9X2PR75"/>
<protein>
    <recommendedName>
        <fullName evidence="11">Histidinol-phosphate aminotransferase</fullName>
        <ecNumber evidence="11">2.6.1.9</ecNumber>
    </recommendedName>
    <alternativeName>
        <fullName evidence="11">Imidazole acetol-phosphate transaminase</fullName>
    </alternativeName>
</protein>
<comment type="cofactor">
    <cofactor evidence="1 11">
        <name>pyridoxal 5'-phosphate</name>
        <dbReference type="ChEBI" id="CHEBI:597326"/>
    </cofactor>
</comment>
<dbReference type="Gene3D" id="3.90.1150.10">
    <property type="entry name" value="Aspartate Aminotransferase, domain 1"/>
    <property type="match status" value="1"/>
</dbReference>
<proteinExistence type="inferred from homology"/>
<evidence type="ECO:0000313" key="15">
    <source>
        <dbReference type="EMBL" id="MCS3951281.1"/>
    </source>
</evidence>
<dbReference type="GO" id="GO:0004400">
    <property type="term" value="F:histidinol-phosphate transaminase activity"/>
    <property type="evidence" value="ECO:0007669"/>
    <property type="project" value="UniProtKB-UniRule"/>
</dbReference>
<dbReference type="InterPro" id="IPR015422">
    <property type="entry name" value="PyrdxlP-dep_Trfase_small"/>
</dbReference>
<evidence type="ECO:0000256" key="2">
    <source>
        <dbReference type="ARBA" id="ARBA00005011"/>
    </source>
</evidence>
<evidence type="ECO:0000259" key="12">
    <source>
        <dbReference type="Pfam" id="PF00155"/>
    </source>
</evidence>
<dbReference type="Proteomes" id="UP001155034">
    <property type="component" value="Unassembled WGS sequence"/>
</dbReference>
<dbReference type="Proteomes" id="UP001155040">
    <property type="component" value="Unassembled WGS sequence"/>
</dbReference>
<keyword evidence="7 11" id="KW-0808">Transferase</keyword>
<organism evidence="15 17">
    <name type="scientific">Salinibacter ruber</name>
    <dbReference type="NCBI Taxonomy" id="146919"/>
    <lineage>
        <taxon>Bacteria</taxon>
        <taxon>Pseudomonadati</taxon>
        <taxon>Rhodothermota</taxon>
        <taxon>Rhodothermia</taxon>
        <taxon>Rhodothermales</taxon>
        <taxon>Salinibacteraceae</taxon>
        <taxon>Salinibacter</taxon>
    </lineage>
</organism>
<sequence length="374" mass="40749">MAADTDSPSLDDVLQHIRPAVRDRSEYIVDMPEGIDVKLNQNESPFDLPAGLKQELLDAHAQVEMNRYPSEQPEALRHALAEYDGVDPDQILVGNGSNEITYTFGLAFLDPGDPVVLPRPMFSLYEKVMRLQEADLTIVPPQDDFGFDADALATAAAETDAVLTILTTPNNPTGLAMTLDELEQVVTASSGFVVIDEAYVEFNPEGTAIDLLEQHPNVLILRTLSKGFGLAGARLGYLLAHPAVVTELMKARLPFMVDRFAEQTALAVLRRPDLIEDRVSRIEASITTLTEALQAMEGVEVVPSQANFVVFTTPLPADTLQDRLADRGVLVRNMGGYPELEGYLRVSAGTEEENNAFLDALDVSLEEAGAISEV</sequence>
<reference evidence="15" key="1">
    <citation type="submission" date="2022-08" db="EMBL/GenBank/DDBJ databases">
        <title>Genomic Encyclopedia of Type Strains, Phase V (KMG-V): Genome sequencing to study the core and pangenomes of soil and plant-associated prokaryotes.</title>
        <authorList>
            <person name="Whitman W."/>
        </authorList>
    </citation>
    <scope>NUCLEOTIDE SEQUENCE</scope>
    <source>
        <strain evidence="13">0</strain>
        <strain evidence="14">SP2016B</strain>
        <strain evidence="15">SP2017</strain>
        <strain evidence="16">SP3012</strain>
    </source>
</reference>
<dbReference type="NCBIfam" id="TIGR01141">
    <property type="entry name" value="hisC"/>
    <property type="match status" value="1"/>
</dbReference>
<accession>A0A9X2PR75</accession>
<dbReference type="PANTHER" id="PTHR42885:SF2">
    <property type="entry name" value="HISTIDINOL-PHOSPHATE AMINOTRANSFERASE"/>
    <property type="match status" value="1"/>
</dbReference>
<comment type="pathway">
    <text evidence="2 11">Amino-acid biosynthesis; L-histidine biosynthesis; L-histidine from 5-phospho-alpha-D-ribose 1-diphosphate: step 7/9.</text>
</comment>
<dbReference type="EC" id="2.6.1.9" evidence="11"/>
<dbReference type="Pfam" id="PF00155">
    <property type="entry name" value="Aminotran_1_2"/>
    <property type="match status" value="1"/>
</dbReference>
<dbReference type="HAMAP" id="MF_01023">
    <property type="entry name" value="HisC_aminotrans_2"/>
    <property type="match status" value="1"/>
</dbReference>
<evidence type="ECO:0000256" key="3">
    <source>
        <dbReference type="ARBA" id="ARBA00007970"/>
    </source>
</evidence>
<dbReference type="InterPro" id="IPR015424">
    <property type="entry name" value="PyrdxlP-dep_Trfase"/>
</dbReference>
<keyword evidence="8 11" id="KW-0663">Pyridoxal phosphate</keyword>
<evidence type="ECO:0000256" key="11">
    <source>
        <dbReference type="HAMAP-Rule" id="MF_01023"/>
    </source>
</evidence>
<evidence type="ECO:0000256" key="5">
    <source>
        <dbReference type="ARBA" id="ARBA00022576"/>
    </source>
</evidence>
<dbReference type="InterPro" id="IPR001917">
    <property type="entry name" value="Aminotrans_II_pyridoxalP_BS"/>
</dbReference>
<keyword evidence="9 11" id="KW-0368">Histidine biosynthesis</keyword>
<evidence type="ECO:0000313" key="14">
    <source>
        <dbReference type="EMBL" id="MCS3863612.1"/>
    </source>
</evidence>
<dbReference type="EMBL" id="JANTYZ010000001">
    <property type="protein sequence ID" value="MCS3863612.1"/>
    <property type="molecule type" value="Genomic_DNA"/>
</dbReference>
<gene>
    <name evidence="11" type="primary">hisC</name>
    <name evidence="13" type="ORF">GGP71_000017</name>
    <name evidence="14" type="ORF">GGP82_000143</name>
    <name evidence="15" type="ORF">GGP83_001223</name>
    <name evidence="16" type="ORF">GGQ01_000523</name>
</gene>
<comment type="subunit">
    <text evidence="4 11">Homodimer.</text>
</comment>
<feature type="domain" description="Aminotransferase class I/classII large" evidence="12">
    <location>
        <begin position="37"/>
        <end position="361"/>
    </location>
</feature>
<evidence type="ECO:0000256" key="6">
    <source>
        <dbReference type="ARBA" id="ARBA00022605"/>
    </source>
</evidence>
<dbReference type="GO" id="GO:0030170">
    <property type="term" value="F:pyridoxal phosphate binding"/>
    <property type="evidence" value="ECO:0007669"/>
    <property type="project" value="InterPro"/>
</dbReference>
<dbReference type="SUPFAM" id="SSF53383">
    <property type="entry name" value="PLP-dependent transferases"/>
    <property type="match status" value="1"/>
</dbReference>
<dbReference type="Proteomes" id="UP001155027">
    <property type="component" value="Unassembled WGS sequence"/>
</dbReference>
<keyword evidence="6 11" id="KW-0028">Amino-acid biosynthesis</keyword>
<dbReference type="EMBL" id="JANUBF010000002">
    <property type="protein sequence ID" value="MCS4035479.1"/>
    <property type="molecule type" value="Genomic_DNA"/>
</dbReference>
<evidence type="ECO:0000256" key="8">
    <source>
        <dbReference type="ARBA" id="ARBA00022898"/>
    </source>
</evidence>
<dbReference type="InterPro" id="IPR015421">
    <property type="entry name" value="PyrdxlP-dep_Trfase_major"/>
</dbReference>
<dbReference type="PROSITE" id="PS00599">
    <property type="entry name" value="AA_TRANSFER_CLASS_2"/>
    <property type="match status" value="1"/>
</dbReference>
<evidence type="ECO:0000313" key="13">
    <source>
        <dbReference type="EMBL" id="MCS3676121.1"/>
    </source>
</evidence>
<evidence type="ECO:0000256" key="10">
    <source>
        <dbReference type="ARBA" id="ARBA00047481"/>
    </source>
</evidence>
<dbReference type="PANTHER" id="PTHR42885">
    <property type="entry name" value="HISTIDINOL-PHOSPHATE AMINOTRANSFERASE-RELATED"/>
    <property type="match status" value="1"/>
</dbReference>
<comment type="similarity">
    <text evidence="3 11">Belongs to the class-II pyridoxal-phosphate-dependent aminotransferase family. Histidinol-phosphate aminotransferase subfamily.</text>
</comment>
<evidence type="ECO:0000256" key="7">
    <source>
        <dbReference type="ARBA" id="ARBA00022679"/>
    </source>
</evidence>
<evidence type="ECO:0000313" key="17">
    <source>
        <dbReference type="Proteomes" id="UP001155010"/>
    </source>
</evidence>
<dbReference type="InterPro" id="IPR005861">
    <property type="entry name" value="HisP_aminotrans"/>
</dbReference>
<evidence type="ECO:0000256" key="1">
    <source>
        <dbReference type="ARBA" id="ARBA00001933"/>
    </source>
</evidence>
<evidence type="ECO:0000313" key="16">
    <source>
        <dbReference type="EMBL" id="MCS4035479.1"/>
    </source>
</evidence>
<dbReference type="GO" id="GO:0000105">
    <property type="term" value="P:L-histidine biosynthetic process"/>
    <property type="evidence" value="ECO:0007669"/>
    <property type="project" value="UniProtKB-UniRule"/>
</dbReference>
<dbReference type="EMBL" id="JANUBB010000004">
    <property type="protein sequence ID" value="MCS3951281.1"/>
    <property type="molecule type" value="Genomic_DNA"/>
</dbReference>
<dbReference type="RefSeq" id="WP_103017744.1">
    <property type="nucleotide sequence ID" value="NZ_CALTRV010000003.1"/>
</dbReference>
<keyword evidence="5 11" id="KW-0032">Aminotransferase</keyword>
<dbReference type="InterPro" id="IPR004839">
    <property type="entry name" value="Aminotransferase_I/II_large"/>
</dbReference>
<dbReference type="EMBL" id="JANUAU010000001">
    <property type="protein sequence ID" value="MCS3676121.1"/>
    <property type="molecule type" value="Genomic_DNA"/>
</dbReference>
<evidence type="ECO:0000256" key="4">
    <source>
        <dbReference type="ARBA" id="ARBA00011738"/>
    </source>
</evidence>
<dbReference type="Proteomes" id="UP001155010">
    <property type="component" value="Unassembled WGS sequence"/>
</dbReference>
<name>A0A9X2PR75_9BACT</name>
<comment type="catalytic activity">
    <reaction evidence="10 11">
        <text>L-histidinol phosphate + 2-oxoglutarate = 3-(imidazol-4-yl)-2-oxopropyl phosphate + L-glutamate</text>
        <dbReference type="Rhea" id="RHEA:23744"/>
        <dbReference type="ChEBI" id="CHEBI:16810"/>
        <dbReference type="ChEBI" id="CHEBI:29985"/>
        <dbReference type="ChEBI" id="CHEBI:57766"/>
        <dbReference type="ChEBI" id="CHEBI:57980"/>
        <dbReference type="EC" id="2.6.1.9"/>
    </reaction>
</comment>
<dbReference type="Gene3D" id="3.40.640.10">
    <property type="entry name" value="Type I PLP-dependent aspartate aminotransferase-like (Major domain)"/>
    <property type="match status" value="1"/>
</dbReference>